<dbReference type="EMBL" id="MT142393">
    <property type="protein sequence ID" value="QJA79748.1"/>
    <property type="molecule type" value="Genomic_DNA"/>
</dbReference>
<protein>
    <submittedName>
        <fullName evidence="2">Uncharacterized protein</fullName>
    </submittedName>
</protein>
<evidence type="ECO:0000313" key="1">
    <source>
        <dbReference type="EMBL" id="QJA59456.1"/>
    </source>
</evidence>
<proteinExistence type="predicted"/>
<dbReference type="AlphaFoldDB" id="A0A6M3KE13"/>
<evidence type="ECO:0000313" key="2">
    <source>
        <dbReference type="EMBL" id="QJA79748.1"/>
    </source>
</evidence>
<organism evidence="2">
    <name type="scientific">viral metagenome</name>
    <dbReference type="NCBI Taxonomy" id="1070528"/>
    <lineage>
        <taxon>unclassified sequences</taxon>
        <taxon>metagenomes</taxon>
        <taxon>organismal metagenomes</taxon>
    </lineage>
</organism>
<name>A0A6M3KE13_9ZZZZ</name>
<gene>
    <name evidence="2" type="ORF">MM415A00834_0006</name>
    <name evidence="1" type="ORF">MM415B01291_0006</name>
</gene>
<dbReference type="EMBL" id="MT141370">
    <property type="protein sequence ID" value="QJA59456.1"/>
    <property type="molecule type" value="Genomic_DNA"/>
</dbReference>
<reference evidence="2" key="1">
    <citation type="submission" date="2020-03" db="EMBL/GenBank/DDBJ databases">
        <title>The deep terrestrial virosphere.</title>
        <authorList>
            <person name="Holmfeldt K."/>
            <person name="Nilsson E."/>
            <person name="Simone D."/>
            <person name="Lopez-Fernandez M."/>
            <person name="Wu X."/>
            <person name="de Brujin I."/>
            <person name="Lundin D."/>
            <person name="Andersson A."/>
            <person name="Bertilsson S."/>
            <person name="Dopson M."/>
        </authorList>
    </citation>
    <scope>NUCLEOTIDE SEQUENCE</scope>
    <source>
        <strain evidence="2">MM415A00834</strain>
        <strain evidence="1">MM415B01291</strain>
    </source>
</reference>
<accession>A0A6M3KE13</accession>
<sequence length="290" mass="29590">MADGDNQAKSYRGFKVLVGDESNPTFGILVDDGSKTLHICNPADQRTDWALAAATHPTLCIHSATTPATEYIKMYHDATSGYIDAVGATSIKLLVAGTTSLTLGASAFTAGTPMFALSTTNASTSASTSAEYFLASHIQSGTGGVGGRARFYTSITAALGGWSNALKAQVAYGSVGRTTGLGSAFCAELALSAGTTSGTYAALEAEVTSAIGASAGTATSFLYMNNSGTGTTVMNSANGYLFEIGAGVTDTAGGIFEAETNTDSMSMTHVLKIRISGTAYYIPLNTAKTF</sequence>